<accession>A0ABV8MUX0</accession>
<dbReference type="RefSeq" id="WP_378165996.1">
    <property type="nucleotide sequence ID" value="NZ_JBHSBU010000001.1"/>
</dbReference>
<gene>
    <name evidence="2" type="ORF">ACFOW7_15705</name>
</gene>
<protein>
    <submittedName>
        <fullName evidence="2">Uncharacterized protein</fullName>
    </submittedName>
</protein>
<dbReference type="EMBL" id="JBHSBU010000001">
    <property type="protein sequence ID" value="MFC4160786.1"/>
    <property type="molecule type" value="Genomic_DNA"/>
</dbReference>
<keyword evidence="1" id="KW-0732">Signal</keyword>
<organism evidence="2 3">
    <name type="scientific">Chitinimonas lacunae</name>
    <dbReference type="NCBI Taxonomy" id="1963018"/>
    <lineage>
        <taxon>Bacteria</taxon>
        <taxon>Pseudomonadati</taxon>
        <taxon>Pseudomonadota</taxon>
        <taxon>Betaproteobacteria</taxon>
        <taxon>Neisseriales</taxon>
        <taxon>Chitinibacteraceae</taxon>
        <taxon>Chitinimonas</taxon>
    </lineage>
</organism>
<evidence type="ECO:0000256" key="1">
    <source>
        <dbReference type="SAM" id="SignalP"/>
    </source>
</evidence>
<feature type="chain" id="PRO_5046006020" evidence="1">
    <location>
        <begin position="19"/>
        <end position="180"/>
    </location>
</feature>
<name>A0ABV8MUX0_9NEIS</name>
<feature type="signal peptide" evidence="1">
    <location>
        <begin position="1"/>
        <end position="18"/>
    </location>
</feature>
<reference evidence="3" key="1">
    <citation type="journal article" date="2019" name="Int. J. Syst. Evol. Microbiol.">
        <title>The Global Catalogue of Microorganisms (GCM) 10K type strain sequencing project: providing services to taxonomists for standard genome sequencing and annotation.</title>
        <authorList>
            <consortium name="The Broad Institute Genomics Platform"/>
            <consortium name="The Broad Institute Genome Sequencing Center for Infectious Disease"/>
            <person name="Wu L."/>
            <person name="Ma J."/>
        </authorList>
    </citation>
    <scope>NUCLEOTIDE SEQUENCE [LARGE SCALE GENOMIC DNA]</scope>
    <source>
        <strain evidence="3">LMG 29894</strain>
    </source>
</reference>
<evidence type="ECO:0000313" key="3">
    <source>
        <dbReference type="Proteomes" id="UP001595791"/>
    </source>
</evidence>
<keyword evidence="3" id="KW-1185">Reference proteome</keyword>
<dbReference type="Proteomes" id="UP001595791">
    <property type="component" value="Unassembled WGS sequence"/>
</dbReference>
<proteinExistence type="predicted"/>
<sequence>MAMRFLALLWSLALPVAAAPLSGSDVEAVLTVRFVRELAQESAAACRQHGEPGGAVAQARLDNAWQGPLLGLGQRLDRIQASLPRAYLDGALQVQRQRLHITRSTAEELAAQSPARRKLLCDALPGGLVSIAIDPEPLLQQRGSSSVRLLTASDDDLAELAQRSARNLSRLTAPPPGATR</sequence>
<comment type="caution">
    <text evidence="2">The sequence shown here is derived from an EMBL/GenBank/DDBJ whole genome shotgun (WGS) entry which is preliminary data.</text>
</comment>
<evidence type="ECO:0000313" key="2">
    <source>
        <dbReference type="EMBL" id="MFC4160786.1"/>
    </source>
</evidence>